<keyword evidence="3" id="KW-1185">Reference proteome</keyword>
<sequence length="176" mass="19292">MYKQRKKKWLLLVSFFFLFLPILLLGETNALFTDEATSPNNHLTTATLDVSVSPAPIFNVSNLVPGDVVVRTVTVQNDGTVPFSYTIQASSNNSLLWTDQTNGLQLSIVDGTTTYFNGAISDLNVHQGPNLLLPPGEKDDLQFTISFPVTADNTFQNLAETIVFTIQAIQLPGTSR</sequence>
<evidence type="ECO:0000313" key="3">
    <source>
        <dbReference type="Proteomes" id="UP001213979"/>
    </source>
</evidence>
<dbReference type="Proteomes" id="UP001213979">
    <property type="component" value="Unassembled WGS sequence"/>
</dbReference>
<accession>A0ABD5J0G7</accession>
<dbReference type="EMBL" id="JARTLI010000047">
    <property type="protein sequence ID" value="MED5053514.1"/>
    <property type="molecule type" value="Genomic_DNA"/>
</dbReference>
<dbReference type="Pfam" id="PF12389">
    <property type="entry name" value="Peptidase_M73"/>
    <property type="match status" value="1"/>
</dbReference>
<reference evidence="1 3" key="1">
    <citation type="submission" date="2023-01" db="EMBL/GenBank/DDBJ databases">
        <title>Genome-based reclassification of Anoxybacillus geothermalis as a later heterotypic synonym of Anoxybacillus rupiensis.</title>
        <authorList>
            <person name="Inan Bektas K."/>
            <person name="Canakci S."/>
            <person name="Belduz A.A."/>
            <person name="Guler H.H."/>
        </authorList>
    </citation>
    <scope>NUCLEOTIDE SEQUENCE [LARGE SCALE GENOMIC DNA]</scope>
    <source>
        <strain evidence="1 3">DSM 17127</strain>
    </source>
</reference>
<gene>
    <name evidence="2" type="ORF">P9850_17120</name>
    <name evidence="1" type="ORF">PNH38_10475</name>
</gene>
<dbReference type="Proteomes" id="UP001339962">
    <property type="component" value="Unassembled WGS sequence"/>
</dbReference>
<dbReference type="InterPro" id="IPR022121">
    <property type="entry name" value="Peptidase_M73_camelysin"/>
</dbReference>
<evidence type="ECO:0000313" key="2">
    <source>
        <dbReference type="EMBL" id="MED5053514.1"/>
    </source>
</evidence>
<dbReference type="EMBL" id="JAQOTG010000009">
    <property type="protein sequence ID" value="MDE8564302.1"/>
    <property type="molecule type" value="Genomic_DNA"/>
</dbReference>
<comment type="caution">
    <text evidence="2">The sequence shown here is derived from an EMBL/GenBank/DDBJ whole genome shotgun (WGS) entry which is preliminary data.</text>
</comment>
<name>A0ABD5J0G7_9BACL</name>
<evidence type="ECO:0000313" key="1">
    <source>
        <dbReference type="EMBL" id="MDE8564302.1"/>
    </source>
</evidence>
<protein>
    <submittedName>
        <fullName evidence="2">TasA family protein</fullName>
    </submittedName>
</protein>
<reference evidence="2 4" key="2">
    <citation type="submission" date="2023-03" db="EMBL/GenBank/DDBJ databases">
        <title>Bacillus Genome Sequencing.</title>
        <authorList>
            <person name="Dunlap C."/>
        </authorList>
    </citation>
    <scope>NUCLEOTIDE SEQUENCE [LARGE SCALE GENOMIC DNA]</scope>
    <source>
        <strain evidence="2 4">NRS-38</strain>
    </source>
</reference>
<dbReference type="RefSeq" id="WP_066146896.1">
    <property type="nucleotide sequence ID" value="NZ_JACIDF010000001.1"/>
</dbReference>
<dbReference type="AlphaFoldDB" id="A0ABD5J0G7"/>
<evidence type="ECO:0000313" key="4">
    <source>
        <dbReference type="Proteomes" id="UP001339962"/>
    </source>
</evidence>
<proteinExistence type="predicted"/>
<organism evidence="2 4">
    <name type="scientific">Anoxybacteroides rupiense</name>
    <dbReference type="NCBI Taxonomy" id="311460"/>
    <lineage>
        <taxon>Bacteria</taxon>
        <taxon>Bacillati</taxon>
        <taxon>Bacillota</taxon>
        <taxon>Bacilli</taxon>
        <taxon>Bacillales</taxon>
        <taxon>Anoxybacillaceae</taxon>
        <taxon>Anoxybacteroides</taxon>
    </lineage>
</organism>